<feature type="transmembrane region" description="Helical" evidence="4">
    <location>
        <begin position="7"/>
        <end position="28"/>
    </location>
</feature>
<dbReference type="PANTHER" id="PTHR30469:SF15">
    <property type="entry name" value="HLYD FAMILY OF SECRETION PROTEINS"/>
    <property type="match status" value="1"/>
</dbReference>
<keyword evidence="4" id="KW-0472">Membrane</keyword>
<sequence length="519" mass="56029">MDKKKKIIVAVASVIVVSVLGLIVYRIASGLENDAVAAVDSTIEVQTDSPQKGDLVLTTEYIGKIEPNESVSVLPKVSGQVLNTYFEVGQTVKKGDLLYEVDPQDIELSVNVAAAAYNLTVASVQQQLTGTDSQMVQAQASAKSAKNSYLNASDAYHEYDDRFDDQLEALEDQKDMLLGGVNLAQREKEEKKAEYETALSDYKQTYGEDISDPGDANPDQKAAWEDLQEKDASRKKAEDNFTAANASYQAAVKAYEALDEGYDSNYEQLETAKKNASIAYQSSQELLRILEERSAPEAKATAEAQINQAKASYDSALQQLENTKIYSPIDGVIEAKNVDPLDMTSPQSPAYVVSNKEIMVVTFSVPANVVGNLETGDKVTVENGSQAYQGTIIEVATMVDQASGLFKIKARIDDGDGSLLSGISVKVSVDTERAEDGLLLPVSNVYYEDYKPFVYVADGDTAKKVFIELGVTDGEKAQVVSGLSPADKVISSWHPSLGDGAKIRTIGEAAQVNAAVTEE</sequence>
<comment type="caution">
    <text evidence="6">The sequence shown here is derived from an EMBL/GenBank/DDBJ whole genome shotgun (WGS) entry which is preliminary data.</text>
</comment>
<dbReference type="Gene3D" id="1.10.287.470">
    <property type="entry name" value="Helix hairpin bin"/>
    <property type="match status" value="2"/>
</dbReference>
<gene>
    <name evidence="6" type="ORF">H8705_00265</name>
</gene>
<protein>
    <submittedName>
        <fullName evidence="6">Efflux RND transporter periplasmic adaptor subunit</fullName>
    </submittedName>
</protein>
<evidence type="ECO:0000256" key="4">
    <source>
        <dbReference type="SAM" id="Phobius"/>
    </source>
</evidence>
<dbReference type="Gene3D" id="2.40.30.170">
    <property type="match status" value="1"/>
</dbReference>
<feature type="coiled-coil region" evidence="2">
    <location>
        <begin position="167"/>
        <end position="205"/>
    </location>
</feature>
<evidence type="ECO:0000313" key="6">
    <source>
        <dbReference type="EMBL" id="MBC8584020.1"/>
    </source>
</evidence>
<feature type="domain" description="Multidrug resistance protein MdtA-like barrel-sandwich hybrid" evidence="5">
    <location>
        <begin position="70"/>
        <end position="339"/>
    </location>
</feature>
<feature type="compositionally biased region" description="Basic and acidic residues" evidence="3">
    <location>
        <begin position="222"/>
        <end position="233"/>
    </location>
</feature>
<dbReference type="InterPro" id="IPR058625">
    <property type="entry name" value="MdtA-like_BSH"/>
</dbReference>
<dbReference type="NCBIfam" id="TIGR01730">
    <property type="entry name" value="RND_mfp"/>
    <property type="match status" value="1"/>
</dbReference>
<dbReference type="Proteomes" id="UP000623678">
    <property type="component" value="Unassembled WGS sequence"/>
</dbReference>
<keyword evidence="4" id="KW-0812">Transmembrane</keyword>
<evidence type="ECO:0000256" key="2">
    <source>
        <dbReference type="SAM" id="Coils"/>
    </source>
</evidence>
<dbReference type="Pfam" id="PF25917">
    <property type="entry name" value="BSH_RND"/>
    <property type="match status" value="1"/>
</dbReference>
<dbReference type="RefSeq" id="WP_262393878.1">
    <property type="nucleotide sequence ID" value="NZ_JACRTD010000001.1"/>
</dbReference>
<proteinExistence type="inferred from homology"/>
<dbReference type="EMBL" id="JACRTD010000001">
    <property type="protein sequence ID" value="MBC8584020.1"/>
    <property type="molecule type" value="Genomic_DNA"/>
</dbReference>
<dbReference type="GO" id="GO:0015562">
    <property type="term" value="F:efflux transmembrane transporter activity"/>
    <property type="evidence" value="ECO:0007669"/>
    <property type="project" value="TreeGrafter"/>
</dbReference>
<name>A0A926EPN3_9FIRM</name>
<keyword evidence="7" id="KW-1185">Reference proteome</keyword>
<evidence type="ECO:0000256" key="1">
    <source>
        <dbReference type="ARBA" id="ARBA00009477"/>
    </source>
</evidence>
<accession>A0A926EPN3</accession>
<comment type="similarity">
    <text evidence="1">Belongs to the membrane fusion protein (MFP) (TC 8.A.1) family.</text>
</comment>
<reference evidence="6" key="1">
    <citation type="submission" date="2020-08" db="EMBL/GenBank/DDBJ databases">
        <title>Genome public.</title>
        <authorList>
            <person name="Liu C."/>
            <person name="Sun Q."/>
        </authorList>
    </citation>
    <scope>NUCLEOTIDE SEQUENCE</scope>
    <source>
        <strain evidence="6">NSJ-64</strain>
    </source>
</reference>
<dbReference type="Gene3D" id="2.40.50.100">
    <property type="match status" value="2"/>
</dbReference>
<keyword evidence="2" id="KW-0175">Coiled coil</keyword>
<keyword evidence="4" id="KW-1133">Transmembrane helix</keyword>
<dbReference type="Gene3D" id="2.40.420.20">
    <property type="match status" value="1"/>
</dbReference>
<evidence type="ECO:0000259" key="5">
    <source>
        <dbReference type="Pfam" id="PF25917"/>
    </source>
</evidence>
<dbReference type="PANTHER" id="PTHR30469">
    <property type="entry name" value="MULTIDRUG RESISTANCE PROTEIN MDTA"/>
    <property type="match status" value="1"/>
</dbReference>
<dbReference type="SUPFAM" id="SSF111369">
    <property type="entry name" value="HlyD-like secretion proteins"/>
    <property type="match status" value="2"/>
</dbReference>
<organism evidence="6 7">
    <name type="scientific">Youxingia wuxianensis</name>
    <dbReference type="NCBI Taxonomy" id="2763678"/>
    <lineage>
        <taxon>Bacteria</taxon>
        <taxon>Bacillati</taxon>
        <taxon>Bacillota</taxon>
        <taxon>Clostridia</taxon>
        <taxon>Eubacteriales</taxon>
        <taxon>Oscillospiraceae</taxon>
        <taxon>Youxingia</taxon>
    </lineage>
</organism>
<evidence type="ECO:0000256" key="3">
    <source>
        <dbReference type="SAM" id="MobiDB-lite"/>
    </source>
</evidence>
<evidence type="ECO:0000313" key="7">
    <source>
        <dbReference type="Proteomes" id="UP000623678"/>
    </source>
</evidence>
<dbReference type="AlphaFoldDB" id="A0A926EPN3"/>
<dbReference type="GO" id="GO:1990281">
    <property type="term" value="C:efflux pump complex"/>
    <property type="evidence" value="ECO:0007669"/>
    <property type="project" value="TreeGrafter"/>
</dbReference>
<dbReference type="InterPro" id="IPR006143">
    <property type="entry name" value="RND_pump_MFP"/>
</dbReference>
<feature type="region of interest" description="Disordered" evidence="3">
    <location>
        <begin position="205"/>
        <end position="233"/>
    </location>
</feature>